<gene>
    <name evidence="2" type="ORF">FB471_1923</name>
</gene>
<accession>A0A542DGJ5</accession>
<dbReference type="InterPro" id="IPR025358">
    <property type="entry name" value="DUF4262"/>
</dbReference>
<organism evidence="2 3">
    <name type="scientific">Amycolatopsis cihanbeyliensis</name>
    <dbReference type="NCBI Taxonomy" id="1128664"/>
    <lineage>
        <taxon>Bacteria</taxon>
        <taxon>Bacillati</taxon>
        <taxon>Actinomycetota</taxon>
        <taxon>Actinomycetes</taxon>
        <taxon>Pseudonocardiales</taxon>
        <taxon>Pseudonocardiaceae</taxon>
        <taxon>Amycolatopsis</taxon>
    </lineage>
</organism>
<dbReference type="Proteomes" id="UP000320876">
    <property type="component" value="Unassembled WGS sequence"/>
</dbReference>
<evidence type="ECO:0000313" key="2">
    <source>
        <dbReference type="EMBL" id="TQJ02203.1"/>
    </source>
</evidence>
<reference evidence="2 3" key="1">
    <citation type="submission" date="2019-06" db="EMBL/GenBank/DDBJ databases">
        <title>Sequencing the genomes of 1000 actinobacteria strains.</title>
        <authorList>
            <person name="Klenk H.-P."/>
        </authorList>
    </citation>
    <scope>NUCLEOTIDE SEQUENCE [LARGE SCALE GENOMIC DNA]</scope>
    <source>
        <strain evidence="2 3">DSM 45679</strain>
    </source>
</reference>
<dbReference type="RefSeq" id="WP_211357998.1">
    <property type="nucleotide sequence ID" value="NZ_VFML01000001.1"/>
</dbReference>
<keyword evidence="3" id="KW-1185">Reference proteome</keyword>
<feature type="region of interest" description="Disordered" evidence="1">
    <location>
        <begin position="139"/>
        <end position="181"/>
    </location>
</feature>
<name>A0A542DGJ5_AMYCI</name>
<protein>
    <submittedName>
        <fullName evidence="2">Uncharacterized protein DUF4262</fullName>
    </submittedName>
</protein>
<evidence type="ECO:0000256" key="1">
    <source>
        <dbReference type="SAM" id="MobiDB-lite"/>
    </source>
</evidence>
<comment type="caution">
    <text evidence="2">The sequence shown here is derived from an EMBL/GenBank/DDBJ whole genome shotgun (WGS) entry which is preliminary data.</text>
</comment>
<dbReference type="AlphaFoldDB" id="A0A542DGJ5"/>
<proteinExistence type="predicted"/>
<dbReference type="SUPFAM" id="SSF47789">
    <property type="entry name" value="C-terminal domain of RNA polymerase alpha subunit"/>
    <property type="match status" value="1"/>
</dbReference>
<dbReference type="Gene3D" id="1.10.150.20">
    <property type="entry name" value="5' to 3' exonuclease, C-terminal subdomain"/>
    <property type="match status" value="1"/>
</dbReference>
<evidence type="ECO:0000313" key="3">
    <source>
        <dbReference type="Proteomes" id="UP000320876"/>
    </source>
</evidence>
<sequence>MCWACDNPDKTTRDYLEVLRGIIARSGWAVQGVEPGRIHPPWAYTVGLTELDRPELVVTGLPLHQCHELLNDAAHHLLHTGTPPPGEQLRLPGRPPLVEVVELPEPSAHLNMAIAMYRRGVRALQLVHPDIRGRWPWDRGYRGGDGGQPVLGPRSTPPVRRHGTGGEPGPPAERPGTDFPDELSTPALRALVEAGYRRLAELDGVREVEITRLHGMGPKGIDRLRAALAAHGMSFAETGGKGGRG</sequence>
<dbReference type="EMBL" id="VFML01000001">
    <property type="protein sequence ID" value="TQJ02203.1"/>
    <property type="molecule type" value="Genomic_DNA"/>
</dbReference>
<dbReference type="Pfam" id="PF14081">
    <property type="entry name" value="DUF4262"/>
    <property type="match status" value="1"/>
</dbReference>